<name>A0ABR1QSW0_9PEZI</name>
<reference evidence="1 2" key="1">
    <citation type="submission" date="2023-01" db="EMBL/GenBank/DDBJ databases">
        <title>Analysis of 21 Apiospora genomes using comparative genomics revels a genus with tremendous synthesis potential of carbohydrate active enzymes and secondary metabolites.</title>
        <authorList>
            <person name="Sorensen T."/>
        </authorList>
    </citation>
    <scope>NUCLEOTIDE SEQUENCE [LARGE SCALE GENOMIC DNA]</scope>
    <source>
        <strain evidence="1 2">CBS 24483</strain>
    </source>
</reference>
<dbReference type="GeneID" id="92073074"/>
<dbReference type="Proteomes" id="UP001391051">
    <property type="component" value="Unassembled WGS sequence"/>
</dbReference>
<accession>A0ABR1QSW0</accession>
<evidence type="ECO:0000313" key="2">
    <source>
        <dbReference type="Proteomes" id="UP001391051"/>
    </source>
</evidence>
<dbReference type="EMBL" id="JAQQWE010000002">
    <property type="protein sequence ID" value="KAK7962965.1"/>
    <property type="molecule type" value="Genomic_DNA"/>
</dbReference>
<evidence type="ECO:0000313" key="1">
    <source>
        <dbReference type="EMBL" id="KAK7962965.1"/>
    </source>
</evidence>
<protein>
    <submittedName>
        <fullName evidence="1">Uncharacterized protein</fullName>
    </submittedName>
</protein>
<gene>
    <name evidence="1" type="ORF">PG986_003790</name>
</gene>
<organism evidence="1 2">
    <name type="scientific">Apiospora aurea</name>
    <dbReference type="NCBI Taxonomy" id="335848"/>
    <lineage>
        <taxon>Eukaryota</taxon>
        <taxon>Fungi</taxon>
        <taxon>Dikarya</taxon>
        <taxon>Ascomycota</taxon>
        <taxon>Pezizomycotina</taxon>
        <taxon>Sordariomycetes</taxon>
        <taxon>Xylariomycetidae</taxon>
        <taxon>Amphisphaeriales</taxon>
        <taxon>Apiosporaceae</taxon>
        <taxon>Apiospora</taxon>
    </lineage>
</organism>
<keyword evidence="2" id="KW-1185">Reference proteome</keyword>
<proteinExistence type="predicted"/>
<comment type="caution">
    <text evidence="1">The sequence shown here is derived from an EMBL/GenBank/DDBJ whole genome shotgun (WGS) entry which is preliminary data.</text>
</comment>
<dbReference type="RefSeq" id="XP_066705076.1">
    <property type="nucleotide sequence ID" value="XM_066840012.1"/>
</dbReference>
<sequence length="163" mass="18390">MDGDDGGPVRASEDDERLIYTDCLVTCLAITISGVYPPDRPCPPSKKRYNRFMVHISEGYEWEDYYDAFRREVEAAKAQGLEDLRAHVAASDEGADGPLGIQKSLRKRLSKLVGPDSPIHWLPYLYDDDLGHEATMALFSDRTVIVEQGPIRRPGPRRLVKEE</sequence>